<name>A0ABW1ZB10_9BACT</name>
<sequence>MSQVLSFEEALAVVLREAQSLTPTQRAEQVPLAQARGRVLAAPICTPRDLPPFDRSTRDGYALRAADMGARLRVVGQVRAGESWQGPSLAAGEAIELMTGAPLPAGADAVVMLEHVHAVDGTITLTAGREIAAGANVVPRGSEAHAGDTVLAAGEVVDAATVALAAGCGAATVTVFAQPTVAIIATGDELVELGNAQAPQPWEIYNSNSYSLAALAEAEGAIATRLPIARDTLADLKARLDEAALSDLLLMSGGVSAGKYDFVEDALAATGAEFFFVGARIQPGKPVVFGRRPRQHGGWQYFFGLPGNPVSTDVCFRLFVAPLLRALRGSRELTPCFVEATTGAAFAGKPELLRFLPARLEGGVNGVRVFPVEWQGSGDTAANARANCYCVVGPTGIGRGATARVLLR</sequence>
<dbReference type="EMBL" id="JBHSWI010000001">
    <property type="protein sequence ID" value="MFC6646651.1"/>
    <property type="molecule type" value="Genomic_DNA"/>
</dbReference>
<keyword evidence="6" id="KW-0500">Molybdenum</keyword>
<dbReference type="Gene3D" id="2.40.340.10">
    <property type="entry name" value="MoeA, C-terminal, domain IV"/>
    <property type="match status" value="1"/>
</dbReference>
<evidence type="ECO:0000256" key="2">
    <source>
        <dbReference type="ARBA" id="ARBA00005046"/>
    </source>
</evidence>
<keyword evidence="6" id="KW-0808">Transferase</keyword>
<dbReference type="PANTHER" id="PTHR10192">
    <property type="entry name" value="MOLYBDOPTERIN BIOSYNTHESIS PROTEIN"/>
    <property type="match status" value="1"/>
</dbReference>
<feature type="domain" description="MoaB/Mog" evidence="7">
    <location>
        <begin position="182"/>
        <end position="326"/>
    </location>
</feature>
<keyword evidence="4 6" id="KW-0501">Molybdenum cofactor biosynthesis</keyword>
<comment type="function">
    <text evidence="1 6">Catalyzes the insertion of molybdate into adenylated molybdopterin with the concomitant release of AMP.</text>
</comment>
<evidence type="ECO:0000256" key="3">
    <source>
        <dbReference type="ARBA" id="ARBA00010763"/>
    </source>
</evidence>
<comment type="cofactor">
    <cofactor evidence="6">
        <name>Mg(2+)</name>
        <dbReference type="ChEBI" id="CHEBI:18420"/>
    </cofactor>
</comment>
<dbReference type="Pfam" id="PF00994">
    <property type="entry name" value="MoCF_biosynth"/>
    <property type="match status" value="1"/>
</dbReference>
<dbReference type="SUPFAM" id="SSF63867">
    <property type="entry name" value="MoeA C-terminal domain-like"/>
    <property type="match status" value="1"/>
</dbReference>
<dbReference type="InterPro" id="IPR005110">
    <property type="entry name" value="MoeA_linker/N"/>
</dbReference>
<evidence type="ECO:0000313" key="8">
    <source>
        <dbReference type="EMBL" id="MFC6646651.1"/>
    </source>
</evidence>
<evidence type="ECO:0000259" key="7">
    <source>
        <dbReference type="SMART" id="SM00852"/>
    </source>
</evidence>
<accession>A0ABW1ZB10</accession>
<dbReference type="PANTHER" id="PTHR10192:SF5">
    <property type="entry name" value="GEPHYRIN"/>
    <property type="match status" value="1"/>
</dbReference>
<proteinExistence type="inferred from homology"/>
<dbReference type="Pfam" id="PF03453">
    <property type="entry name" value="MoeA_N"/>
    <property type="match status" value="1"/>
</dbReference>
<keyword evidence="6" id="KW-0460">Magnesium</keyword>
<evidence type="ECO:0000256" key="6">
    <source>
        <dbReference type="RuleBase" id="RU365090"/>
    </source>
</evidence>
<dbReference type="InterPro" id="IPR001453">
    <property type="entry name" value="MoaB/Mog_dom"/>
</dbReference>
<protein>
    <recommendedName>
        <fullName evidence="6">Molybdopterin molybdenumtransferase</fullName>
        <ecNumber evidence="6">2.10.1.1</ecNumber>
    </recommendedName>
</protein>
<dbReference type="Proteomes" id="UP001596391">
    <property type="component" value="Unassembled WGS sequence"/>
</dbReference>
<evidence type="ECO:0000256" key="4">
    <source>
        <dbReference type="ARBA" id="ARBA00023150"/>
    </source>
</evidence>
<gene>
    <name evidence="8" type="primary">glp</name>
    <name evidence="8" type="ORF">ACFQBQ_13855</name>
</gene>
<comment type="similarity">
    <text evidence="3 6">Belongs to the MoeA family.</text>
</comment>
<dbReference type="InterPro" id="IPR036425">
    <property type="entry name" value="MoaB/Mog-like_dom_sf"/>
</dbReference>
<evidence type="ECO:0000313" key="9">
    <source>
        <dbReference type="Proteomes" id="UP001596391"/>
    </source>
</evidence>
<comment type="pathway">
    <text evidence="2 6">Cofactor biosynthesis; molybdopterin biosynthesis.</text>
</comment>
<organism evidence="8 9">
    <name type="scientific">Granulicella cerasi</name>
    <dbReference type="NCBI Taxonomy" id="741063"/>
    <lineage>
        <taxon>Bacteria</taxon>
        <taxon>Pseudomonadati</taxon>
        <taxon>Acidobacteriota</taxon>
        <taxon>Terriglobia</taxon>
        <taxon>Terriglobales</taxon>
        <taxon>Acidobacteriaceae</taxon>
        <taxon>Granulicella</taxon>
    </lineage>
</organism>
<dbReference type="InterPro" id="IPR038987">
    <property type="entry name" value="MoeA-like"/>
</dbReference>
<dbReference type="SUPFAM" id="SSF53218">
    <property type="entry name" value="Molybdenum cofactor biosynthesis proteins"/>
    <property type="match status" value="1"/>
</dbReference>
<dbReference type="SUPFAM" id="SSF63882">
    <property type="entry name" value="MoeA N-terminal region -like"/>
    <property type="match status" value="1"/>
</dbReference>
<evidence type="ECO:0000256" key="5">
    <source>
        <dbReference type="ARBA" id="ARBA00047317"/>
    </source>
</evidence>
<keyword evidence="6" id="KW-0479">Metal-binding</keyword>
<dbReference type="RefSeq" id="WP_263370304.1">
    <property type="nucleotide sequence ID" value="NZ_JAGSYD010000001.1"/>
</dbReference>
<comment type="caution">
    <text evidence="8">The sequence shown here is derived from an EMBL/GenBank/DDBJ whole genome shotgun (WGS) entry which is preliminary data.</text>
</comment>
<dbReference type="SMART" id="SM00852">
    <property type="entry name" value="MoCF_biosynth"/>
    <property type="match status" value="1"/>
</dbReference>
<dbReference type="InterPro" id="IPR036688">
    <property type="entry name" value="MoeA_C_domain_IV_sf"/>
</dbReference>
<evidence type="ECO:0000256" key="1">
    <source>
        <dbReference type="ARBA" id="ARBA00002901"/>
    </source>
</evidence>
<comment type="catalytic activity">
    <reaction evidence="5">
        <text>adenylyl-molybdopterin + molybdate = Mo-molybdopterin + AMP + H(+)</text>
        <dbReference type="Rhea" id="RHEA:35047"/>
        <dbReference type="ChEBI" id="CHEBI:15378"/>
        <dbReference type="ChEBI" id="CHEBI:36264"/>
        <dbReference type="ChEBI" id="CHEBI:62727"/>
        <dbReference type="ChEBI" id="CHEBI:71302"/>
        <dbReference type="ChEBI" id="CHEBI:456215"/>
        <dbReference type="EC" id="2.10.1.1"/>
    </reaction>
</comment>
<dbReference type="Pfam" id="PF03454">
    <property type="entry name" value="MoeA_C"/>
    <property type="match status" value="1"/>
</dbReference>
<dbReference type="Gene3D" id="3.40.980.10">
    <property type="entry name" value="MoaB/Mog-like domain"/>
    <property type="match status" value="1"/>
</dbReference>
<dbReference type="NCBIfam" id="NF045515">
    <property type="entry name" value="Glp_gephyrin"/>
    <property type="match status" value="1"/>
</dbReference>
<dbReference type="CDD" id="cd00887">
    <property type="entry name" value="MoeA"/>
    <property type="match status" value="1"/>
</dbReference>
<dbReference type="InterPro" id="IPR036135">
    <property type="entry name" value="MoeA_linker/N_sf"/>
</dbReference>
<keyword evidence="9" id="KW-1185">Reference proteome</keyword>
<reference evidence="9" key="1">
    <citation type="journal article" date="2019" name="Int. J. Syst. Evol. Microbiol.">
        <title>The Global Catalogue of Microorganisms (GCM) 10K type strain sequencing project: providing services to taxonomists for standard genome sequencing and annotation.</title>
        <authorList>
            <consortium name="The Broad Institute Genomics Platform"/>
            <consortium name="The Broad Institute Genome Sequencing Center for Infectious Disease"/>
            <person name="Wu L."/>
            <person name="Ma J."/>
        </authorList>
    </citation>
    <scope>NUCLEOTIDE SEQUENCE [LARGE SCALE GENOMIC DNA]</scope>
    <source>
        <strain evidence="9">CGMCC 1.16026</strain>
    </source>
</reference>
<dbReference type="InterPro" id="IPR005111">
    <property type="entry name" value="MoeA_C_domain_IV"/>
</dbReference>
<dbReference type="Gene3D" id="3.90.105.10">
    <property type="entry name" value="Molybdopterin biosynthesis moea protein, domain 2"/>
    <property type="match status" value="1"/>
</dbReference>
<dbReference type="Gene3D" id="2.170.190.11">
    <property type="entry name" value="Molybdopterin biosynthesis moea protein, domain 3"/>
    <property type="match status" value="1"/>
</dbReference>
<dbReference type="EC" id="2.10.1.1" evidence="6"/>